<dbReference type="SUPFAM" id="SSF69593">
    <property type="entry name" value="Glycerol-3-phosphate (1)-acyltransferase"/>
    <property type="match status" value="1"/>
</dbReference>
<proteinExistence type="predicted"/>
<sequence>MVVTMRKLLGKTIFKATGWEYEVDPNILEKKQVIIGFEHTSNLDTILSLALFEILQLKIHTLIKKELFKGPLKPVLERLGGIPVDRKASKDIVTQMVDLFNQNEQFNLVIAPEATRAKDGEERKPIRTGFWHIAKAANVPIILMYANARTKKGGILGKIQPTDLQQDLEKIKAMYAEYDIDVKIN</sequence>
<keyword evidence="3 4" id="KW-0012">Acyltransferase</keyword>
<accession>A0A372MNS6</accession>
<dbReference type="EMBL" id="CP038009">
    <property type="protein sequence ID" value="QBQ16439.1"/>
    <property type="molecule type" value="Genomic_DNA"/>
</dbReference>
<evidence type="ECO:0000313" key="5">
    <source>
        <dbReference type="Proteomes" id="UP000294395"/>
    </source>
</evidence>
<dbReference type="AlphaFoldDB" id="A0A372MNS6"/>
<evidence type="ECO:0000256" key="2">
    <source>
        <dbReference type="ARBA" id="ARBA00022679"/>
    </source>
</evidence>
<dbReference type="Pfam" id="PF01553">
    <property type="entry name" value="Acyltransferase"/>
    <property type="match status" value="1"/>
</dbReference>
<protein>
    <submittedName>
        <fullName evidence="4">Acyltransferase</fullName>
    </submittedName>
</protein>
<dbReference type="PANTHER" id="PTHR10434">
    <property type="entry name" value="1-ACYL-SN-GLYCEROL-3-PHOSPHATE ACYLTRANSFERASE"/>
    <property type="match status" value="1"/>
</dbReference>
<keyword evidence="2 4" id="KW-0808">Transferase</keyword>
<reference evidence="4 5" key="1">
    <citation type="submission" date="2019-03" db="EMBL/GenBank/DDBJ databases">
        <title>Complete genome sequence of two outbreak-associated Acinetobacter haemolyticus strains.</title>
        <authorList>
            <person name="Bai L."/>
            <person name="Zhang S.-C."/>
            <person name="Deng Y."/>
            <person name="Song C.-C."/>
            <person name="Kang G.-B."/>
            <person name="Dong Y."/>
            <person name="Wang Y."/>
            <person name="Gao F."/>
            <person name="Huang H."/>
        </authorList>
    </citation>
    <scope>NUCLEOTIDE SEQUENCE [LARGE SCALE GENOMIC DNA]</scope>
    <source>
        <strain evidence="4 5">TJR01</strain>
    </source>
</reference>
<evidence type="ECO:0000313" key="4">
    <source>
        <dbReference type="EMBL" id="QBQ16439.1"/>
    </source>
</evidence>
<dbReference type="InterPro" id="IPR002123">
    <property type="entry name" value="Plipid/glycerol_acylTrfase"/>
</dbReference>
<evidence type="ECO:0000256" key="3">
    <source>
        <dbReference type="ARBA" id="ARBA00023315"/>
    </source>
</evidence>
<dbReference type="SMART" id="SM00563">
    <property type="entry name" value="PlsC"/>
    <property type="match status" value="1"/>
</dbReference>
<dbReference type="Proteomes" id="UP000294395">
    <property type="component" value="Chromosome"/>
</dbReference>
<name>A0A372MNS6_ACIHA</name>
<evidence type="ECO:0000256" key="1">
    <source>
        <dbReference type="ARBA" id="ARBA00005189"/>
    </source>
</evidence>
<comment type="pathway">
    <text evidence="1">Lipid metabolism.</text>
</comment>
<dbReference type="GO" id="GO:0006654">
    <property type="term" value="P:phosphatidic acid biosynthetic process"/>
    <property type="evidence" value="ECO:0007669"/>
    <property type="project" value="TreeGrafter"/>
</dbReference>
<dbReference type="PANTHER" id="PTHR10434:SF9">
    <property type="entry name" value="PHOSPHOLIPID_GLYCEROL ACYLTRANSFERASE DOMAIN-CONTAINING PROTEIN"/>
    <property type="match status" value="1"/>
</dbReference>
<organism evidence="4 5">
    <name type="scientific">Acinetobacter haemolyticus</name>
    <dbReference type="NCBI Taxonomy" id="29430"/>
    <lineage>
        <taxon>Bacteria</taxon>
        <taxon>Pseudomonadati</taxon>
        <taxon>Pseudomonadota</taxon>
        <taxon>Gammaproteobacteria</taxon>
        <taxon>Moraxellales</taxon>
        <taxon>Moraxellaceae</taxon>
        <taxon>Acinetobacter</taxon>
    </lineage>
</organism>
<gene>
    <name evidence="4" type="ORF">AHTJR_09160</name>
</gene>
<dbReference type="GO" id="GO:0003841">
    <property type="term" value="F:1-acylglycerol-3-phosphate O-acyltransferase activity"/>
    <property type="evidence" value="ECO:0007669"/>
    <property type="project" value="TreeGrafter"/>
</dbReference>